<comment type="subunit">
    <text evidence="2">Component of the NuA4 histone acetyltransferase complex.</text>
</comment>
<evidence type="ECO:0000256" key="2">
    <source>
        <dbReference type="ARBA" id="ARBA00011353"/>
    </source>
</evidence>
<reference evidence="6" key="2">
    <citation type="journal article" date="2019" name="Mol. Plant Microbe Interact.">
        <title>Genome sequence resources for four phytopathogenic fungi from the Colletotrichum orbiculare species complex.</title>
        <authorList>
            <person name="Gan P."/>
            <person name="Tsushima A."/>
            <person name="Narusaka M."/>
            <person name="Narusaka Y."/>
            <person name="Takano Y."/>
            <person name="Kubo Y."/>
            <person name="Shirasu K."/>
        </authorList>
    </citation>
    <scope>GENOME REANNOTATION</scope>
    <source>
        <strain evidence="6">104-T / ATCC 96160 / CBS 514.97 / LARS 414 / MAFF 240422</strain>
    </source>
</reference>
<dbReference type="EMBL" id="AMCV02000017">
    <property type="protein sequence ID" value="TDZ20316.1"/>
    <property type="molecule type" value="Genomic_DNA"/>
</dbReference>
<dbReference type="GO" id="GO:0006338">
    <property type="term" value="P:chromatin remodeling"/>
    <property type="evidence" value="ECO:0007669"/>
    <property type="project" value="UniProtKB-ARBA"/>
</dbReference>
<evidence type="ECO:0000313" key="6">
    <source>
        <dbReference type="Proteomes" id="UP000014480"/>
    </source>
</evidence>
<dbReference type="Proteomes" id="UP000014480">
    <property type="component" value="Unassembled WGS sequence"/>
</dbReference>
<evidence type="ECO:0000313" key="5">
    <source>
        <dbReference type="EMBL" id="TDZ20316.1"/>
    </source>
</evidence>
<accession>N4VPC5</accession>
<proteinExistence type="predicted"/>
<dbReference type="PROSITE" id="PS50013">
    <property type="entry name" value="CHROMO_2"/>
    <property type="match status" value="1"/>
</dbReference>
<reference evidence="6" key="1">
    <citation type="journal article" date="2013" name="New Phytol.">
        <title>Comparative genomic and transcriptomic analyses reveal the hemibiotrophic stage shift of Colletotrichum fungi.</title>
        <authorList>
            <person name="Gan P."/>
            <person name="Ikeda K."/>
            <person name="Irieda H."/>
            <person name="Narusaka M."/>
            <person name="O'Connell R.J."/>
            <person name="Narusaka Y."/>
            <person name="Takano Y."/>
            <person name="Kubo Y."/>
            <person name="Shirasu K."/>
        </authorList>
    </citation>
    <scope>NUCLEOTIDE SEQUENCE [LARGE SCALE GENOMIC DNA]</scope>
    <source>
        <strain evidence="6">104-T / ATCC 96160 / CBS 514.97 / LARS 414 / MAFF 240422</strain>
    </source>
</reference>
<comment type="subcellular location">
    <subcellularLocation>
        <location evidence="1">Nucleus</location>
    </subcellularLocation>
</comment>
<protein>
    <submittedName>
        <fullName evidence="5">Testis-specific chromodomain protein Y 2</fullName>
    </submittedName>
</protein>
<dbReference type="InterPro" id="IPR023780">
    <property type="entry name" value="Chromo_domain"/>
</dbReference>
<feature type="compositionally biased region" description="Polar residues" evidence="4">
    <location>
        <begin position="49"/>
        <end position="68"/>
    </location>
</feature>
<dbReference type="CDD" id="cd00024">
    <property type="entry name" value="CD_CSD"/>
    <property type="match status" value="1"/>
</dbReference>
<dbReference type="AlphaFoldDB" id="N4VPC5"/>
<evidence type="ECO:0000256" key="3">
    <source>
        <dbReference type="ARBA" id="ARBA00023242"/>
    </source>
</evidence>
<dbReference type="Gene3D" id="2.40.50.40">
    <property type="match status" value="1"/>
</dbReference>
<feature type="compositionally biased region" description="Low complexity" evidence="4">
    <location>
        <begin position="87"/>
        <end position="103"/>
    </location>
</feature>
<gene>
    <name evidence="5" type="primary">CDY2A</name>
    <name evidence="5" type="ORF">Cob_v006427</name>
</gene>
<dbReference type="InterPro" id="IPR000953">
    <property type="entry name" value="Chromo/chromo_shadow_dom"/>
</dbReference>
<feature type="region of interest" description="Disordered" evidence="4">
    <location>
        <begin position="20"/>
        <end position="105"/>
    </location>
</feature>
<name>N4VPC5_COLOR</name>
<feature type="compositionally biased region" description="Polar residues" evidence="4">
    <location>
        <begin position="76"/>
        <end position="85"/>
    </location>
</feature>
<feature type="region of interest" description="Disordered" evidence="4">
    <location>
        <begin position="133"/>
        <end position="474"/>
    </location>
</feature>
<dbReference type="OrthoDB" id="433924at2759"/>
<keyword evidence="3" id="KW-0539">Nucleus</keyword>
<feature type="compositionally biased region" description="Polar residues" evidence="4">
    <location>
        <begin position="155"/>
        <end position="167"/>
    </location>
</feature>
<dbReference type="PANTHER" id="PTHR22812">
    <property type="entry name" value="CHROMOBOX PROTEIN"/>
    <property type="match status" value="1"/>
</dbReference>
<dbReference type="GO" id="GO:0003677">
    <property type="term" value="F:DNA binding"/>
    <property type="evidence" value="ECO:0007669"/>
    <property type="project" value="InterPro"/>
</dbReference>
<sequence length="531" mass="57589">MSNPYIPMASSGLGRYMEVAYGRSPEPGSFSDETTQIPGAEGTSRRGTTDPTTSGEPSTLVRSNSQADKYSRPEWTATSNFSELGNSEGSSHSVPTSSTGSSGYLATGDNNLSLFSWGSRSPLVASNYFTEATGYSLGSPSDRGSIAPPGWTLAPNHQNLDINQGPFTTMPVKTRDSPSGQQGMSDIEEENTKSVQIRKRSRSASQQDMSASEEEGIKPIQGRSSSEEDMSGTEDDEIKPVRSSKRRRLSNRQDGQPRNKTLGPAKGQEDDVSEEEAILPKNRGRSGTDDSPGDAENAPASRKRGRSAKKQNVLPVGDETPASETNRPKKRGRPAKKQQVAQAMEDAPASETNQPRKRGRPAKKQNGLLVRDETPASETNRPKKRGRPAKKQQVAQVMEDAPSPKPVQAKKRGRPSKLKTALGGKTGRTASGRNVVSGAKNDPVIQTKQTARGRGVGHRKKTFNKATSSGDGEYEVERVKSKRVKGTMKQYLVGWKGFAAKHDSWEPEQNLSNCRGAIRDYERDCKGSHKK</sequence>
<dbReference type="HOGENOM" id="CLU_512878_0_0_1"/>
<dbReference type="GO" id="GO:0005634">
    <property type="term" value="C:nucleus"/>
    <property type="evidence" value="ECO:0007669"/>
    <property type="project" value="UniProtKB-SubCell"/>
</dbReference>
<dbReference type="STRING" id="1213857.N4VPC5"/>
<dbReference type="InterPro" id="IPR016197">
    <property type="entry name" value="Chromo-like_dom_sf"/>
</dbReference>
<feature type="compositionally biased region" description="Basic residues" evidence="4">
    <location>
        <begin position="408"/>
        <end position="417"/>
    </location>
</feature>
<dbReference type="SUPFAM" id="SSF54160">
    <property type="entry name" value="Chromo domain-like"/>
    <property type="match status" value="1"/>
</dbReference>
<dbReference type="SMART" id="SM00384">
    <property type="entry name" value="AT_hook"/>
    <property type="match status" value="6"/>
</dbReference>
<organism evidence="5 6">
    <name type="scientific">Colletotrichum orbiculare (strain 104-T / ATCC 96160 / CBS 514.97 / LARS 414 / MAFF 240422)</name>
    <name type="common">Cucumber anthracnose fungus</name>
    <name type="synonym">Colletotrichum lagenarium</name>
    <dbReference type="NCBI Taxonomy" id="1213857"/>
    <lineage>
        <taxon>Eukaryota</taxon>
        <taxon>Fungi</taxon>
        <taxon>Dikarya</taxon>
        <taxon>Ascomycota</taxon>
        <taxon>Pezizomycotina</taxon>
        <taxon>Sordariomycetes</taxon>
        <taxon>Hypocreomycetidae</taxon>
        <taxon>Glomerellales</taxon>
        <taxon>Glomerellaceae</taxon>
        <taxon>Colletotrichum</taxon>
        <taxon>Colletotrichum orbiculare species complex</taxon>
    </lineage>
</organism>
<evidence type="ECO:0000256" key="4">
    <source>
        <dbReference type="SAM" id="MobiDB-lite"/>
    </source>
</evidence>
<dbReference type="SMART" id="SM00298">
    <property type="entry name" value="CHROMO"/>
    <property type="match status" value="1"/>
</dbReference>
<dbReference type="Pfam" id="PF00385">
    <property type="entry name" value="Chromo"/>
    <property type="match status" value="1"/>
</dbReference>
<keyword evidence="6" id="KW-1185">Reference proteome</keyword>
<evidence type="ECO:0000256" key="1">
    <source>
        <dbReference type="ARBA" id="ARBA00004123"/>
    </source>
</evidence>
<comment type="caution">
    <text evidence="5">The sequence shown here is derived from an EMBL/GenBank/DDBJ whole genome shotgun (WGS) entry which is preliminary data.</text>
</comment>
<feature type="compositionally biased region" description="Acidic residues" evidence="4">
    <location>
        <begin position="227"/>
        <end position="237"/>
    </location>
</feature>
<dbReference type="InterPro" id="IPR051219">
    <property type="entry name" value="Heterochromatin_chromo-domain"/>
</dbReference>
<dbReference type="PRINTS" id="PR00929">
    <property type="entry name" value="ATHOOK"/>
</dbReference>
<dbReference type="InterPro" id="IPR017956">
    <property type="entry name" value="AT_hook_DNA-bd_motif"/>
</dbReference>
<dbReference type="eggNOG" id="KOG1911">
    <property type="taxonomic scope" value="Eukaryota"/>
</dbReference>